<evidence type="ECO:0000256" key="6">
    <source>
        <dbReference type="ARBA" id="ARBA00013449"/>
    </source>
</evidence>
<evidence type="ECO:0000256" key="10">
    <source>
        <dbReference type="ARBA" id="ARBA00030465"/>
    </source>
</evidence>
<dbReference type="Gene3D" id="3.30.559.30">
    <property type="entry name" value="Nonribosomal peptide synthetase, condensation domain"/>
    <property type="match status" value="1"/>
</dbReference>
<dbReference type="AlphaFoldDB" id="A0A379JJ35"/>
<keyword evidence="7" id="KW-0444">Lipid biosynthesis</keyword>
<dbReference type="Gene3D" id="3.30.559.10">
    <property type="entry name" value="Chloramphenicol acetyltransferase-like domain"/>
    <property type="match status" value="1"/>
</dbReference>
<sequence>MTTPRPLTPFELAHFDREAQLGSVPKAEVALYIGTTVRGEIDVEILRRVLAELAAGHAVLRAVVVRAADGGLGFVLREDYQPPLEIRAGGDDEYQSLINSKHDWGEGLFKGYLLRDGELSRIVLAAHHGVCDGRSMFPLVHEMWERYSAHLAGQPLPLSDVDRELPDGVDAQLARTVSDAELDAFMTQLAAIAAATDPATSAPVHLPIDGDGIGDPRGRFTLRSLDLSADDSEAIVTTARAHGVSVNSLLAGAALTALRTELDVDSGPAMMLATHCVDVRDQLSPPLSGSTILNCVSGVPTPVFASADADPIELARIVEVGVRGGVEARFPALILRALSRGIDPEAAGMPTIVPSLGLSNIGRMPAYPIPPNLELVRNFVYGMGEQMPPTMTMFTLGDRLTVQVDYDTVEHSHAQMGRVTEAMRQQLRHLCDLAPTKAG</sequence>
<dbReference type="OrthoDB" id="3318646at2"/>
<dbReference type="RefSeq" id="WP_039813632.1">
    <property type="nucleotide sequence ID" value="NZ_UGRY01000005.1"/>
</dbReference>
<feature type="domain" description="Phthiocerol/phthiodiolone dimycocerosyl transferase C-terminal" evidence="13">
    <location>
        <begin position="218"/>
        <end position="404"/>
    </location>
</feature>
<keyword evidence="15" id="KW-1185">Reference proteome</keyword>
<dbReference type="InterPro" id="IPR023213">
    <property type="entry name" value="CAT-like_dom_sf"/>
</dbReference>
<dbReference type="GO" id="GO:0031177">
    <property type="term" value="F:phosphopantetheine binding"/>
    <property type="evidence" value="ECO:0007669"/>
    <property type="project" value="TreeGrafter"/>
</dbReference>
<evidence type="ECO:0000256" key="1">
    <source>
        <dbReference type="ARBA" id="ARBA00000026"/>
    </source>
</evidence>
<evidence type="ECO:0000256" key="11">
    <source>
        <dbReference type="ARBA" id="ARBA00032317"/>
    </source>
</evidence>
<dbReference type="EC" id="2.3.1.282" evidence="5"/>
<evidence type="ECO:0000259" key="13">
    <source>
        <dbReference type="Pfam" id="PF16911"/>
    </source>
</evidence>
<organism evidence="14 15">
    <name type="scientific">Nocardia otitidiscaviarum</name>
    <dbReference type="NCBI Taxonomy" id="1823"/>
    <lineage>
        <taxon>Bacteria</taxon>
        <taxon>Bacillati</taxon>
        <taxon>Actinomycetota</taxon>
        <taxon>Actinomycetes</taxon>
        <taxon>Mycobacteriales</taxon>
        <taxon>Nocardiaceae</taxon>
        <taxon>Nocardia</taxon>
    </lineage>
</organism>
<keyword evidence="9 14" id="KW-0012">Acyltransferase</keyword>
<name>A0A379JJ35_9NOCA</name>
<protein>
    <recommendedName>
        <fullName evidence="6">Phthiocerol/phthiodiolone dimycocerosyl transferase</fullName>
        <ecNumber evidence="5">2.3.1.282</ecNumber>
    </recommendedName>
    <alternativeName>
        <fullName evidence="12">Acyltransferase PapA5</fullName>
    </alternativeName>
    <alternativeName>
        <fullName evidence="10">Phthiocerol/phthiodiolone O-acyltransferase</fullName>
    </alternativeName>
    <alternativeName>
        <fullName evidence="11">Polyketide synthase-associated protein A5</fullName>
    </alternativeName>
</protein>
<keyword evidence="7" id="KW-0443">Lipid metabolism</keyword>
<dbReference type="SUPFAM" id="SSF52777">
    <property type="entry name" value="CoA-dependent acyltransferases"/>
    <property type="match status" value="2"/>
</dbReference>
<dbReference type="GO" id="GO:0043041">
    <property type="term" value="P:amino acid activation for nonribosomal peptide biosynthetic process"/>
    <property type="evidence" value="ECO:0007669"/>
    <property type="project" value="TreeGrafter"/>
</dbReference>
<accession>A0A379JJ35</accession>
<comment type="catalytic activity">
    <reaction evidence="1">
        <text>2 a mycocerosyl-[mycocerosic acid synthase] + a phthiocerol = a dimycocerosyl phthiocerol + 2 holo-[mycocerosic acid synthase].</text>
        <dbReference type="EC" id="2.3.1.282"/>
    </reaction>
</comment>
<evidence type="ECO:0000256" key="7">
    <source>
        <dbReference type="ARBA" id="ARBA00022516"/>
    </source>
</evidence>
<dbReference type="GO" id="GO:0005737">
    <property type="term" value="C:cytoplasm"/>
    <property type="evidence" value="ECO:0007669"/>
    <property type="project" value="TreeGrafter"/>
</dbReference>
<evidence type="ECO:0000256" key="8">
    <source>
        <dbReference type="ARBA" id="ARBA00022679"/>
    </source>
</evidence>
<dbReference type="PANTHER" id="PTHR45527">
    <property type="entry name" value="NONRIBOSOMAL PEPTIDE SYNTHETASE"/>
    <property type="match status" value="1"/>
</dbReference>
<dbReference type="PANTHER" id="PTHR45527:SF1">
    <property type="entry name" value="FATTY ACID SYNTHASE"/>
    <property type="match status" value="1"/>
</dbReference>
<gene>
    <name evidence="14" type="primary">papA5</name>
    <name evidence="14" type="ORF">NCTC1934_05759</name>
</gene>
<evidence type="ECO:0000256" key="3">
    <source>
        <dbReference type="ARBA" id="ARBA00001907"/>
    </source>
</evidence>
<evidence type="ECO:0000313" key="14">
    <source>
        <dbReference type="EMBL" id="SUD48424.1"/>
    </source>
</evidence>
<evidence type="ECO:0000256" key="2">
    <source>
        <dbReference type="ARBA" id="ARBA00000625"/>
    </source>
</evidence>
<comment type="catalytic activity">
    <reaction evidence="2">
        <text>2 a mycocerosyl-[mycocerosic acid synthase] + a phenolphthiocerol = a dimycocerosyl phenolphthiocerol + 2 holo-[mycocerosic acid synthase].</text>
        <dbReference type="EC" id="2.3.1.282"/>
    </reaction>
</comment>
<evidence type="ECO:0000313" key="15">
    <source>
        <dbReference type="Proteomes" id="UP000255467"/>
    </source>
</evidence>
<reference evidence="14 15" key="1">
    <citation type="submission" date="2018-06" db="EMBL/GenBank/DDBJ databases">
        <authorList>
            <consortium name="Pathogen Informatics"/>
            <person name="Doyle S."/>
        </authorList>
    </citation>
    <scope>NUCLEOTIDE SEQUENCE [LARGE SCALE GENOMIC DNA]</scope>
    <source>
        <strain evidence="14 15">NCTC1934</strain>
    </source>
</reference>
<evidence type="ECO:0000256" key="4">
    <source>
        <dbReference type="ARBA" id="ARBA00006558"/>
    </source>
</evidence>
<dbReference type="InterPro" id="IPR031641">
    <property type="entry name" value="PapA_C"/>
</dbReference>
<evidence type="ECO:0000256" key="5">
    <source>
        <dbReference type="ARBA" id="ARBA00012866"/>
    </source>
</evidence>
<comment type="similarity">
    <text evidence="4">Belongs to the acyltransferase PapA5 family.</text>
</comment>
<dbReference type="GO" id="GO:0016746">
    <property type="term" value="F:acyltransferase activity"/>
    <property type="evidence" value="ECO:0007669"/>
    <property type="project" value="UniProtKB-KW"/>
</dbReference>
<dbReference type="Proteomes" id="UP000255467">
    <property type="component" value="Unassembled WGS sequence"/>
</dbReference>
<evidence type="ECO:0000256" key="12">
    <source>
        <dbReference type="ARBA" id="ARBA00033407"/>
    </source>
</evidence>
<keyword evidence="8 14" id="KW-0808">Transferase</keyword>
<dbReference type="Pfam" id="PF16911">
    <property type="entry name" value="PapA_C"/>
    <property type="match status" value="1"/>
</dbReference>
<comment type="catalytic activity">
    <reaction evidence="3">
        <text>2 a mycocerosyl-[mycocerosic acid synthase] + a phthiodiolone = a dimycocerosyl phthiodiolone + 2 holo-[mycocerosic acid synthase].</text>
        <dbReference type="EC" id="2.3.1.282"/>
    </reaction>
</comment>
<dbReference type="GO" id="GO:0044550">
    <property type="term" value="P:secondary metabolite biosynthetic process"/>
    <property type="evidence" value="ECO:0007669"/>
    <property type="project" value="TreeGrafter"/>
</dbReference>
<evidence type="ECO:0000256" key="9">
    <source>
        <dbReference type="ARBA" id="ARBA00023315"/>
    </source>
</evidence>
<proteinExistence type="inferred from homology"/>
<dbReference type="EMBL" id="UGRY01000005">
    <property type="protein sequence ID" value="SUD48424.1"/>
    <property type="molecule type" value="Genomic_DNA"/>
</dbReference>